<dbReference type="EMBL" id="CADCVE010000089">
    <property type="protein sequence ID" value="CAA9462142.1"/>
    <property type="molecule type" value="Genomic_DNA"/>
</dbReference>
<protein>
    <submittedName>
        <fullName evidence="2">Uncharacterized protein</fullName>
    </submittedName>
</protein>
<reference evidence="2" key="1">
    <citation type="submission" date="2020-02" db="EMBL/GenBank/DDBJ databases">
        <authorList>
            <person name="Meier V. D."/>
        </authorList>
    </citation>
    <scope>NUCLEOTIDE SEQUENCE</scope>
    <source>
        <strain evidence="2">AVDCRST_MAG28</strain>
    </source>
</reference>
<feature type="region of interest" description="Disordered" evidence="1">
    <location>
        <begin position="37"/>
        <end position="56"/>
    </location>
</feature>
<proteinExistence type="predicted"/>
<evidence type="ECO:0000313" key="2">
    <source>
        <dbReference type="EMBL" id="CAA9462142.1"/>
    </source>
</evidence>
<gene>
    <name evidence="2" type="ORF">AVDCRST_MAG28-3473</name>
</gene>
<feature type="non-terminal residue" evidence="2">
    <location>
        <position position="68"/>
    </location>
</feature>
<feature type="non-terminal residue" evidence="2">
    <location>
        <position position="1"/>
    </location>
</feature>
<evidence type="ECO:0000256" key="1">
    <source>
        <dbReference type="SAM" id="MobiDB-lite"/>
    </source>
</evidence>
<accession>A0A6J4R295</accession>
<sequence length="68" mass="6814">EAISGPGGQGAGRPVSRFGGGGPELLGACRLRPLYADASRKGSGRPSASPEGSPDAAARWVQVRALLL</sequence>
<organism evidence="2">
    <name type="scientific">uncultured Rubrobacteraceae bacterium</name>
    <dbReference type="NCBI Taxonomy" id="349277"/>
    <lineage>
        <taxon>Bacteria</taxon>
        <taxon>Bacillati</taxon>
        <taxon>Actinomycetota</taxon>
        <taxon>Rubrobacteria</taxon>
        <taxon>Rubrobacterales</taxon>
        <taxon>Rubrobacteraceae</taxon>
        <taxon>environmental samples</taxon>
    </lineage>
</organism>
<dbReference type="AlphaFoldDB" id="A0A6J4R295"/>
<name>A0A6J4R295_9ACTN</name>